<feature type="region of interest" description="Disordered" evidence="1">
    <location>
        <begin position="238"/>
        <end position="257"/>
    </location>
</feature>
<organism evidence="2 3">
    <name type="scientific">Pogona vitticeps</name>
    <name type="common">central bearded dragon</name>
    <dbReference type="NCBI Taxonomy" id="103695"/>
    <lineage>
        <taxon>Eukaryota</taxon>
        <taxon>Metazoa</taxon>
        <taxon>Chordata</taxon>
        <taxon>Craniata</taxon>
        <taxon>Vertebrata</taxon>
        <taxon>Euteleostomi</taxon>
        <taxon>Lepidosauria</taxon>
        <taxon>Squamata</taxon>
        <taxon>Bifurcata</taxon>
        <taxon>Unidentata</taxon>
        <taxon>Episquamata</taxon>
        <taxon>Toxicofera</taxon>
        <taxon>Iguania</taxon>
        <taxon>Acrodonta</taxon>
        <taxon>Agamidae</taxon>
        <taxon>Amphibolurinae</taxon>
        <taxon>Pogona</taxon>
    </lineage>
</organism>
<accession>A0ABM5F0V5</accession>
<keyword evidence="2" id="KW-1185">Reference proteome</keyword>
<dbReference type="RefSeq" id="XP_072839037.1">
    <property type="nucleotide sequence ID" value="XM_072982936.1"/>
</dbReference>
<evidence type="ECO:0000256" key="1">
    <source>
        <dbReference type="SAM" id="MobiDB-lite"/>
    </source>
</evidence>
<reference evidence="3" key="2">
    <citation type="submission" date="2025-08" db="UniProtKB">
        <authorList>
            <consortium name="RefSeq"/>
        </authorList>
    </citation>
    <scope>IDENTIFICATION</scope>
</reference>
<protein>
    <submittedName>
        <fullName evidence="3">Cytohesin-interacting protein isoform X2</fullName>
    </submittedName>
</protein>
<dbReference type="GeneID" id="110083045"/>
<feature type="region of interest" description="Disordered" evidence="1">
    <location>
        <begin position="138"/>
        <end position="162"/>
    </location>
</feature>
<name>A0ABM5F0V5_9SAUR</name>
<proteinExistence type="predicted"/>
<dbReference type="Proteomes" id="UP001652642">
    <property type="component" value="Chromosome 1"/>
</dbReference>
<gene>
    <name evidence="3" type="primary">CYTIP</name>
</gene>
<reference evidence="2" key="1">
    <citation type="submission" date="2025-05" db="UniProtKB">
        <authorList>
            <consortium name="RefSeq"/>
        </authorList>
    </citation>
    <scope>NUCLEOTIDE SEQUENCE [LARGE SCALE GENOMIC DNA]</scope>
</reference>
<evidence type="ECO:0000313" key="3">
    <source>
        <dbReference type="RefSeq" id="XP_072839037.1"/>
    </source>
</evidence>
<sequence>MSLKRLIQQNRNANCVGYRGSATHGPCLEPISSSPPLDNRRMQTFINSMETLSRDYKKLALSRTSSSADCSGPLRKSLKILKADNETFGFDFQRTSREQVRAMQQDDASLREPLLAAQPSGTIEGEKENLPWRTAHSERGACEGVGPSVPSPEEESPKDASGCTEGILVEIESEEELQRRPTEVCLVDEGGAEMDLIMWEEVKGEGDFAREFSWLGEGELGRCTTRGVQTDWLKDAKSLADGSPGAQSLPEGGGLLPEPPITCGRGRTYEPLEWRVSVFPVGYHGGGRRVIRPGPEFQQKPLEGDWARHPCCGTICAVRSAPLRTPTDRERFGPAPW</sequence>
<evidence type="ECO:0000313" key="2">
    <source>
        <dbReference type="Proteomes" id="UP001652642"/>
    </source>
</evidence>